<evidence type="ECO:0000256" key="8">
    <source>
        <dbReference type="ARBA" id="ARBA00022989"/>
    </source>
</evidence>
<dbReference type="STRING" id="66969.Lwal_2426"/>
<dbReference type="GO" id="GO:0005886">
    <property type="term" value="C:plasma membrane"/>
    <property type="evidence" value="ECO:0007669"/>
    <property type="project" value="UniProtKB-SubCell"/>
</dbReference>
<dbReference type="NCBIfam" id="TIGR03796">
    <property type="entry name" value="NHLM_micro_ABC1"/>
    <property type="match status" value="1"/>
</dbReference>
<dbReference type="GO" id="GO:0016887">
    <property type="term" value="F:ATP hydrolysis activity"/>
    <property type="evidence" value="ECO:0007669"/>
    <property type="project" value="InterPro"/>
</dbReference>
<evidence type="ECO:0000256" key="4">
    <source>
        <dbReference type="ARBA" id="ARBA00022692"/>
    </source>
</evidence>
<keyword evidence="10" id="KW-0080">Bacteriocin transport</keyword>
<feature type="transmembrane region" description="Helical" evidence="11">
    <location>
        <begin position="212"/>
        <end position="234"/>
    </location>
</feature>
<evidence type="ECO:0000256" key="7">
    <source>
        <dbReference type="ARBA" id="ARBA00022927"/>
    </source>
</evidence>
<dbReference type="GO" id="GO:0034040">
    <property type="term" value="F:ATPase-coupled lipid transmembrane transporter activity"/>
    <property type="evidence" value="ECO:0007669"/>
    <property type="project" value="TreeGrafter"/>
</dbReference>
<evidence type="ECO:0000256" key="6">
    <source>
        <dbReference type="ARBA" id="ARBA00022840"/>
    </source>
</evidence>
<dbReference type="GO" id="GO:0043213">
    <property type="term" value="P:bacteriocin transport"/>
    <property type="evidence" value="ECO:0007669"/>
    <property type="project" value="UniProtKB-KW"/>
</dbReference>
<dbReference type="GO" id="GO:0005524">
    <property type="term" value="F:ATP binding"/>
    <property type="evidence" value="ECO:0007669"/>
    <property type="project" value="UniProtKB-KW"/>
</dbReference>
<evidence type="ECO:0000313" key="16">
    <source>
        <dbReference type="Proteomes" id="UP000054729"/>
    </source>
</evidence>
<dbReference type="PANTHER" id="PTHR24221:SF654">
    <property type="entry name" value="ATP-BINDING CASSETTE SUB-FAMILY B MEMBER 6"/>
    <property type="match status" value="1"/>
</dbReference>
<dbReference type="InterPro" id="IPR027417">
    <property type="entry name" value="P-loop_NTPase"/>
</dbReference>
<evidence type="ECO:0000256" key="3">
    <source>
        <dbReference type="ARBA" id="ARBA00022475"/>
    </source>
</evidence>
<dbReference type="Gene3D" id="1.20.1560.10">
    <property type="entry name" value="ABC transporter type 1, transmembrane domain"/>
    <property type="match status" value="1"/>
</dbReference>
<dbReference type="Gene3D" id="3.40.50.300">
    <property type="entry name" value="P-loop containing nucleotide triphosphate hydrolases"/>
    <property type="match status" value="1"/>
</dbReference>
<dbReference type="FunFam" id="3.40.50.300:FF:000299">
    <property type="entry name" value="ABC transporter ATP-binding protein/permease"/>
    <property type="match status" value="1"/>
</dbReference>
<dbReference type="InterPro" id="IPR005074">
    <property type="entry name" value="Peptidase_C39"/>
</dbReference>
<feature type="transmembrane region" description="Helical" evidence="11">
    <location>
        <begin position="172"/>
        <end position="192"/>
    </location>
</feature>
<proteinExistence type="predicted"/>
<feature type="transmembrane region" description="Helical" evidence="11">
    <location>
        <begin position="408"/>
        <end position="431"/>
    </location>
</feature>
<dbReference type="SUPFAM" id="SSF90123">
    <property type="entry name" value="ABC transporter transmembrane region"/>
    <property type="match status" value="1"/>
</dbReference>
<evidence type="ECO:0000256" key="11">
    <source>
        <dbReference type="SAM" id="Phobius"/>
    </source>
</evidence>
<dbReference type="Pfam" id="PF03412">
    <property type="entry name" value="Peptidase_C39"/>
    <property type="match status" value="1"/>
</dbReference>
<evidence type="ECO:0000313" key="15">
    <source>
        <dbReference type="EMBL" id="KTD75488.1"/>
    </source>
</evidence>
<feature type="transmembrane region" description="Helical" evidence="11">
    <location>
        <begin position="246"/>
        <end position="262"/>
    </location>
</feature>
<dbReference type="EMBL" id="LNZB01000056">
    <property type="protein sequence ID" value="KTD75488.1"/>
    <property type="molecule type" value="Genomic_DNA"/>
</dbReference>
<dbReference type="InterPro" id="IPR003593">
    <property type="entry name" value="AAA+_ATPase"/>
</dbReference>
<dbReference type="GO" id="GO:0008233">
    <property type="term" value="F:peptidase activity"/>
    <property type="evidence" value="ECO:0007669"/>
    <property type="project" value="InterPro"/>
</dbReference>
<evidence type="ECO:0000259" key="13">
    <source>
        <dbReference type="PROSITE" id="PS50929"/>
    </source>
</evidence>
<feature type="domain" description="ABC transporter" evidence="12">
    <location>
        <begin position="490"/>
        <end position="723"/>
    </location>
</feature>
<feature type="domain" description="Peptidase C39" evidence="14">
    <location>
        <begin position="23"/>
        <end position="142"/>
    </location>
</feature>
<evidence type="ECO:0000256" key="5">
    <source>
        <dbReference type="ARBA" id="ARBA00022741"/>
    </source>
</evidence>
<evidence type="ECO:0008006" key="17">
    <source>
        <dbReference type="Google" id="ProtNLM"/>
    </source>
</evidence>
<dbReference type="InterPro" id="IPR022514">
    <property type="entry name" value="NHPM_micro_ABC1"/>
</dbReference>
<dbReference type="PROSITE" id="PS50929">
    <property type="entry name" value="ABC_TM1F"/>
    <property type="match status" value="1"/>
</dbReference>
<dbReference type="SUPFAM" id="SSF52540">
    <property type="entry name" value="P-loop containing nucleoside triphosphate hydrolases"/>
    <property type="match status" value="1"/>
</dbReference>
<organism evidence="15 16">
    <name type="scientific">Legionella waltersii</name>
    <dbReference type="NCBI Taxonomy" id="66969"/>
    <lineage>
        <taxon>Bacteria</taxon>
        <taxon>Pseudomonadati</taxon>
        <taxon>Pseudomonadota</taxon>
        <taxon>Gammaproteobacteria</taxon>
        <taxon>Legionellales</taxon>
        <taxon>Legionellaceae</taxon>
        <taxon>Legionella</taxon>
    </lineage>
</organism>
<keyword evidence="5" id="KW-0547">Nucleotide-binding</keyword>
<accession>A0A0W1A2U5</accession>
<sequence length="727" mass="80935">MTETTNQTWAKRTQRVRTPTVIQMEAVECGAAALGIVLAYYGCYVSLEQLRLDCGVSRDGSKASSIVIAATNYGLNAQGFCYELEQLNDIKLPFIVFWNFNHFLVVEGFSNNLVYLNDPGTGPRTVTLDEFDQAYTGVVLTFEPTTNFIKQGSPPSIISALKKRMTNNYDSVLFLLLIGILLVIPGLLIPTFTKIYIDNFLIGGMHNWLKPIVIGLSFVAVGNCVLIWMQNYYLSRFESKLDLRDSASYFWHILHLPFSFFSQRTAGDLSNRILLNSKVAQAISNHVSRTFLNIFVAFFYLMLMIIFSPILTGVTVIIAALNFIIIKRILRVRRDKSLQIGITRGQFEGTAYNGIDSIETLKASGREHDFFNKLLGIQVKIVNAKQELADKTTYFGSMPMLFNSLNTAIILGLGSYLIISGQITIGVLIAFQSLAYGFLNPIMDLVTITSAIQELTGDMAKVDDVMKAPSRLKPTMPQTESNRLKREGYLTINNLSFGYNVTQKPLIHDFSLEVKPGQRIALVGGSGSGKSTIAKLICRLYNPWEGSIQLDNESIDEIPMEEYVGSVALVDQEIRLFSGSITENISMWDTTISKQDIIQAAKDACVHDIITQREGDYDGEVSERGANFSGGQRQRIEIARALAKNPRILVMDEATSALDPVTEESILNNIRHRGCTCIMIAHRLSTIRDSDEIIVLDRGEIVERGTHAELIKCGGTYSKLVSMEPQS</sequence>
<dbReference type="Proteomes" id="UP000054729">
    <property type="component" value="Unassembled WGS sequence"/>
</dbReference>
<evidence type="ECO:0000256" key="10">
    <source>
        <dbReference type="ARBA" id="ARBA00043264"/>
    </source>
</evidence>
<dbReference type="PANTHER" id="PTHR24221">
    <property type="entry name" value="ATP-BINDING CASSETTE SUB-FAMILY B"/>
    <property type="match status" value="1"/>
</dbReference>
<dbReference type="RefSeq" id="WP_058481063.1">
    <property type="nucleotide sequence ID" value="NZ_CAAAIQ010000002.1"/>
</dbReference>
<comment type="caution">
    <text evidence="15">The sequence shown here is derived from an EMBL/GenBank/DDBJ whole genome shotgun (WGS) entry which is preliminary data.</text>
</comment>
<dbReference type="OrthoDB" id="9806127at2"/>
<keyword evidence="7" id="KW-0653">Protein transport</keyword>
<dbReference type="PROSITE" id="PS00211">
    <property type="entry name" value="ABC_TRANSPORTER_1"/>
    <property type="match status" value="1"/>
</dbReference>
<dbReference type="InterPro" id="IPR039421">
    <property type="entry name" value="Type_1_exporter"/>
</dbReference>
<gene>
    <name evidence="15" type="ORF">Lwal_2426</name>
</gene>
<dbReference type="Gene3D" id="3.90.70.10">
    <property type="entry name" value="Cysteine proteinases"/>
    <property type="match status" value="1"/>
</dbReference>
<evidence type="ECO:0000256" key="9">
    <source>
        <dbReference type="ARBA" id="ARBA00023136"/>
    </source>
</evidence>
<evidence type="ECO:0000259" key="12">
    <source>
        <dbReference type="PROSITE" id="PS50893"/>
    </source>
</evidence>
<keyword evidence="16" id="KW-1185">Reference proteome</keyword>
<dbReference type="PROSITE" id="PS50893">
    <property type="entry name" value="ABC_TRANSPORTER_2"/>
    <property type="match status" value="1"/>
</dbReference>
<dbReference type="CDD" id="cd18569">
    <property type="entry name" value="ABC_6TM_NHLM_bacteriocin"/>
    <property type="match status" value="1"/>
</dbReference>
<dbReference type="InterPro" id="IPR036640">
    <property type="entry name" value="ABC1_TM_sf"/>
</dbReference>
<dbReference type="InterPro" id="IPR011527">
    <property type="entry name" value="ABC1_TM_dom"/>
</dbReference>
<feature type="transmembrane region" description="Helical" evidence="11">
    <location>
        <begin position="294"/>
        <end position="326"/>
    </location>
</feature>
<dbReference type="PATRIC" id="fig|66969.6.peg.2632"/>
<dbReference type="InterPro" id="IPR017871">
    <property type="entry name" value="ABC_transporter-like_CS"/>
</dbReference>
<keyword evidence="8 11" id="KW-1133">Transmembrane helix</keyword>
<dbReference type="InterPro" id="IPR003439">
    <property type="entry name" value="ABC_transporter-like_ATP-bd"/>
</dbReference>
<keyword evidence="4 11" id="KW-0812">Transmembrane</keyword>
<keyword evidence="2" id="KW-0813">Transport</keyword>
<name>A0A0W1A2U5_9GAMM</name>
<dbReference type="Pfam" id="PF00005">
    <property type="entry name" value="ABC_tran"/>
    <property type="match status" value="1"/>
</dbReference>
<comment type="subcellular location">
    <subcellularLocation>
        <location evidence="1">Cell membrane</location>
        <topology evidence="1">Multi-pass membrane protein</topology>
    </subcellularLocation>
</comment>
<reference evidence="15 16" key="1">
    <citation type="submission" date="2015-11" db="EMBL/GenBank/DDBJ databases">
        <title>Genomic analysis of 38 Legionella species identifies large and diverse effector repertoires.</title>
        <authorList>
            <person name="Burstein D."/>
            <person name="Amaro F."/>
            <person name="Zusman T."/>
            <person name="Lifshitz Z."/>
            <person name="Cohen O."/>
            <person name="Gilbert J.A."/>
            <person name="Pupko T."/>
            <person name="Shuman H.A."/>
            <person name="Segal G."/>
        </authorList>
    </citation>
    <scope>NUCLEOTIDE SEQUENCE [LARGE SCALE GENOMIC DNA]</scope>
    <source>
        <strain evidence="15 16">ATCC 51914</strain>
    </source>
</reference>
<protein>
    <recommendedName>
        <fullName evidence="17">ABC transporter</fullName>
    </recommendedName>
</protein>
<dbReference type="GO" id="GO:0015031">
    <property type="term" value="P:protein transport"/>
    <property type="evidence" value="ECO:0007669"/>
    <property type="project" value="UniProtKB-KW"/>
</dbReference>
<dbReference type="GO" id="GO:0006508">
    <property type="term" value="P:proteolysis"/>
    <property type="evidence" value="ECO:0007669"/>
    <property type="project" value="InterPro"/>
</dbReference>
<evidence type="ECO:0000256" key="2">
    <source>
        <dbReference type="ARBA" id="ARBA00022448"/>
    </source>
</evidence>
<dbReference type="GO" id="GO:0140359">
    <property type="term" value="F:ABC-type transporter activity"/>
    <property type="evidence" value="ECO:0007669"/>
    <property type="project" value="InterPro"/>
</dbReference>
<keyword evidence="3" id="KW-1003">Cell membrane</keyword>
<keyword evidence="9 11" id="KW-0472">Membrane</keyword>
<dbReference type="SMART" id="SM00382">
    <property type="entry name" value="AAA"/>
    <property type="match status" value="1"/>
</dbReference>
<keyword evidence="6" id="KW-0067">ATP-binding</keyword>
<evidence type="ECO:0000256" key="1">
    <source>
        <dbReference type="ARBA" id="ARBA00004651"/>
    </source>
</evidence>
<evidence type="ECO:0000259" key="14">
    <source>
        <dbReference type="PROSITE" id="PS50990"/>
    </source>
</evidence>
<feature type="domain" description="ABC transmembrane type-1" evidence="13">
    <location>
        <begin position="173"/>
        <end position="454"/>
    </location>
</feature>
<dbReference type="Pfam" id="PF00664">
    <property type="entry name" value="ABC_membrane"/>
    <property type="match status" value="1"/>
</dbReference>
<dbReference type="PROSITE" id="PS50990">
    <property type="entry name" value="PEPTIDASE_C39"/>
    <property type="match status" value="1"/>
</dbReference>
<dbReference type="AlphaFoldDB" id="A0A0W1A2U5"/>